<accession>A0A5J5F2B3</accession>
<dbReference type="PANTHER" id="PTHR38248">
    <property type="entry name" value="FUNK1 6"/>
    <property type="match status" value="1"/>
</dbReference>
<dbReference type="InterPro" id="IPR040976">
    <property type="entry name" value="Pkinase_fungal"/>
</dbReference>
<sequence length="412" mass="46225">MYRPHSIKGSDSDGTSTEWILKDSWQWKTKRQSEGELLVHCSCLGSVGVAKASRYELVEDVHGIFMDGILESAHPLSIWWKLNKRPCPYNEQSVSKGKDRCCKRSRTISSAMPPSTHSLHSSTRSATCTSLLRNSASIDATASASAEAGSVKSERNPARLWSNIAAPMPAHIHRSYEYVLIDGAKVHTKIANLLHHRMILECGSSVIRNADCTSGHYLLLCLQDAFRGHRELLTKAGILQRDISCKNILLADATREDRYSAFLIDVHLAVLTVEPQATEEKSTPTPHDPASKHTGTFEFMSIDMLLVQPGFVHCYYDELQSVKEPKDSRKLKYTDISVETLFVVVMEKFDIAWGYAVRKVAVSLRAVLWPAGTLVDRTWVNREDIRAELYEKVISVLWDGVRIARKELASQD</sequence>
<dbReference type="Proteomes" id="UP000326924">
    <property type="component" value="Unassembled WGS sequence"/>
</dbReference>
<evidence type="ECO:0000313" key="3">
    <source>
        <dbReference type="Proteomes" id="UP000326924"/>
    </source>
</evidence>
<dbReference type="SUPFAM" id="SSF56112">
    <property type="entry name" value="Protein kinase-like (PK-like)"/>
    <property type="match status" value="1"/>
</dbReference>
<name>A0A5J5F2B3_9PEZI</name>
<dbReference type="AlphaFoldDB" id="A0A5J5F2B3"/>
<dbReference type="PANTHER" id="PTHR38248:SF2">
    <property type="entry name" value="FUNK1 11"/>
    <property type="match status" value="1"/>
</dbReference>
<dbReference type="EMBL" id="VXIS01000049">
    <property type="protein sequence ID" value="KAA8910165.1"/>
    <property type="molecule type" value="Genomic_DNA"/>
</dbReference>
<evidence type="ECO:0000313" key="2">
    <source>
        <dbReference type="EMBL" id="KAA8910165.1"/>
    </source>
</evidence>
<organism evidence="2 3">
    <name type="scientific">Sphaerosporella brunnea</name>
    <dbReference type="NCBI Taxonomy" id="1250544"/>
    <lineage>
        <taxon>Eukaryota</taxon>
        <taxon>Fungi</taxon>
        <taxon>Dikarya</taxon>
        <taxon>Ascomycota</taxon>
        <taxon>Pezizomycotina</taxon>
        <taxon>Pezizomycetes</taxon>
        <taxon>Pezizales</taxon>
        <taxon>Pyronemataceae</taxon>
        <taxon>Sphaerosporella</taxon>
    </lineage>
</organism>
<dbReference type="OrthoDB" id="5584477at2759"/>
<protein>
    <recommendedName>
        <fullName evidence="1">Fungal-type protein kinase domain-containing protein</fullName>
    </recommendedName>
</protein>
<evidence type="ECO:0000259" key="1">
    <source>
        <dbReference type="Pfam" id="PF17667"/>
    </source>
</evidence>
<dbReference type="Pfam" id="PF17667">
    <property type="entry name" value="Pkinase_fungal"/>
    <property type="match status" value="1"/>
</dbReference>
<comment type="caution">
    <text evidence="2">The sequence shown here is derived from an EMBL/GenBank/DDBJ whole genome shotgun (WGS) entry which is preliminary data.</text>
</comment>
<gene>
    <name evidence="2" type="ORF">FN846DRAFT_905164</name>
</gene>
<reference evidence="2 3" key="1">
    <citation type="submission" date="2019-09" db="EMBL/GenBank/DDBJ databases">
        <title>Draft genome of the ectomycorrhizal ascomycete Sphaerosporella brunnea.</title>
        <authorList>
            <consortium name="DOE Joint Genome Institute"/>
            <person name="Benucci G.M."/>
            <person name="Marozzi G."/>
            <person name="Antonielli L."/>
            <person name="Sanchez S."/>
            <person name="Marco P."/>
            <person name="Wang X."/>
            <person name="Falini L.B."/>
            <person name="Barry K."/>
            <person name="Haridas S."/>
            <person name="Lipzen A."/>
            <person name="Labutti K."/>
            <person name="Grigoriev I.V."/>
            <person name="Murat C."/>
            <person name="Martin F."/>
            <person name="Albertini E."/>
            <person name="Donnini D."/>
            <person name="Bonito G."/>
        </authorList>
    </citation>
    <scope>NUCLEOTIDE SEQUENCE [LARGE SCALE GENOMIC DNA]</scope>
    <source>
        <strain evidence="2 3">Sb_GMNB300</strain>
    </source>
</reference>
<dbReference type="InterPro" id="IPR011009">
    <property type="entry name" value="Kinase-like_dom_sf"/>
</dbReference>
<dbReference type="Gene3D" id="1.10.510.10">
    <property type="entry name" value="Transferase(Phosphotransferase) domain 1"/>
    <property type="match status" value="1"/>
</dbReference>
<dbReference type="InParanoid" id="A0A5J5F2B3"/>
<proteinExistence type="predicted"/>
<feature type="domain" description="Fungal-type protein kinase" evidence="1">
    <location>
        <begin position="15"/>
        <end position="322"/>
    </location>
</feature>
<keyword evidence="3" id="KW-1185">Reference proteome</keyword>